<proteinExistence type="inferred from homology"/>
<evidence type="ECO:0000256" key="5">
    <source>
        <dbReference type="ARBA" id="ARBA00022605"/>
    </source>
</evidence>
<evidence type="ECO:0000256" key="7">
    <source>
        <dbReference type="ARBA" id="ARBA00022801"/>
    </source>
</evidence>
<dbReference type="PANTHER" id="PTHR43344:SF2">
    <property type="entry name" value="PHOSPHOSERINE PHOSPHATASE"/>
    <property type="match status" value="1"/>
</dbReference>
<dbReference type="AlphaFoldDB" id="A0A8J7KM43"/>
<dbReference type="EMBL" id="JADOUF010000001">
    <property type="protein sequence ID" value="MBG6138741.1"/>
    <property type="molecule type" value="Genomic_DNA"/>
</dbReference>
<dbReference type="RefSeq" id="WP_197005466.1">
    <property type="nucleotide sequence ID" value="NZ_BONS01000009.1"/>
</dbReference>
<keyword evidence="5" id="KW-0028">Amino-acid biosynthesis</keyword>
<evidence type="ECO:0000256" key="1">
    <source>
        <dbReference type="ARBA" id="ARBA00001946"/>
    </source>
</evidence>
<keyword evidence="7" id="KW-0378">Hydrolase</keyword>
<evidence type="ECO:0000256" key="9">
    <source>
        <dbReference type="ARBA" id="ARBA00023299"/>
    </source>
</evidence>
<accession>A0A8J7KM43</accession>
<feature type="region of interest" description="Disordered" evidence="12">
    <location>
        <begin position="386"/>
        <end position="408"/>
    </location>
</feature>
<feature type="signal peptide" evidence="13">
    <location>
        <begin position="1"/>
        <end position="27"/>
    </location>
</feature>
<dbReference type="Pfam" id="PF12710">
    <property type="entry name" value="HAD"/>
    <property type="match status" value="1"/>
</dbReference>
<feature type="compositionally biased region" description="Basic and acidic residues" evidence="12">
    <location>
        <begin position="395"/>
        <end position="408"/>
    </location>
</feature>
<dbReference type="GO" id="GO:0005737">
    <property type="term" value="C:cytoplasm"/>
    <property type="evidence" value="ECO:0007669"/>
    <property type="project" value="TreeGrafter"/>
</dbReference>
<evidence type="ECO:0000256" key="4">
    <source>
        <dbReference type="ARBA" id="ARBA00012640"/>
    </source>
</evidence>
<dbReference type="InterPro" id="IPR023214">
    <property type="entry name" value="HAD_sf"/>
</dbReference>
<sequence length="408" mass="44060">MKTSRWLGVLALAAVIGVASPAPGASAEPETGLAGRGCPVLDLGLAWAGDNRAHLQELVDSYGRCGRGGHPLAVFDWDNTVVKNDVGDATVYWLLRHDKVRQPGDWSRTSPFITAAAASALRAACGSGAPLRTSADTGCADEILAVYGGRTSAGAVAFDGYDHRRMEPAYAWAAQLVAGYTEREVRGFAEAARAENLAAPVDATQVVGTHKVTAWVRYYDQQRDLITVMRRAGFDVWIVSASPQPVVEVWAGGVGVDWRQVVGIRNEIRHGRLGYTLEGCGGARNVITYIDGKRCFINQEILGVRGPRAFERQRDRQVFAAGDSDTDVTFVRDAAALRLVVNRNKTELMCRAFANADGRWLVNPMFIEPKPARTTPYPCSTTGYVDSDGVPGPVLDDRGAVVPDQSER</sequence>
<evidence type="ECO:0000256" key="3">
    <source>
        <dbReference type="ARBA" id="ARBA00009184"/>
    </source>
</evidence>
<dbReference type="Gene3D" id="3.40.50.1000">
    <property type="entry name" value="HAD superfamily/HAD-like"/>
    <property type="match status" value="2"/>
</dbReference>
<name>A0A8J7KM43_9ACTN</name>
<comment type="caution">
    <text evidence="14">The sequence shown here is derived from an EMBL/GenBank/DDBJ whole genome shotgun (WGS) entry which is preliminary data.</text>
</comment>
<dbReference type="Proteomes" id="UP000622552">
    <property type="component" value="Unassembled WGS sequence"/>
</dbReference>
<keyword evidence="8" id="KW-0460">Magnesium</keyword>
<keyword evidence="9" id="KW-0718">Serine biosynthesis</keyword>
<dbReference type="SUPFAM" id="SSF56784">
    <property type="entry name" value="HAD-like"/>
    <property type="match status" value="1"/>
</dbReference>
<dbReference type="GO" id="GO:0006564">
    <property type="term" value="P:L-serine biosynthetic process"/>
    <property type="evidence" value="ECO:0007669"/>
    <property type="project" value="UniProtKB-KW"/>
</dbReference>
<evidence type="ECO:0000313" key="15">
    <source>
        <dbReference type="Proteomes" id="UP000622552"/>
    </source>
</evidence>
<evidence type="ECO:0000256" key="13">
    <source>
        <dbReference type="SAM" id="SignalP"/>
    </source>
</evidence>
<evidence type="ECO:0000256" key="6">
    <source>
        <dbReference type="ARBA" id="ARBA00022723"/>
    </source>
</evidence>
<reference evidence="14" key="1">
    <citation type="submission" date="2020-11" db="EMBL/GenBank/DDBJ databases">
        <title>Sequencing the genomes of 1000 actinobacteria strains.</title>
        <authorList>
            <person name="Klenk H.-P."/>
        </authorList>
    </citation>
    <scope>NUCLEOTIDE SEQUENCE</scope>
    <source>
        <strain evidence="14">DSM 45356</strain>
    </source>
</reference>
<evidence type="ECO:0000313" key="14">
    <source>
        <dbReference type="EMBL" id="MBG6138741.1"/>
    </source>
</evidence>
<comment type="cofactor">
    <cofactor evidence="1">
        <name>Mg(2+)</name>
        <dbReference type="ChEBI" id="CHEBI:18420"/>
    </cofactor>
</comment>
<dbReference type="EC" id="3.1.3.3" evidence="4"/>
<feature type="chain" id="PRO_5035287962" description="phosphoserine phosphatase" evidence="13">
    <location>
        <begin position="28"/>
        <end position="408"/>
    </location>
</feature>
<evidence type="ECO:0000256" key="12">
    <source>
        <dbReference type="SAM" id="MobiDB-lite"/>
    </source>
</evidence>
<dbReference type="GO" id="GO:0036424">
    <property type="term" value="F:L-phosphoserine phosphatase activity"/>
    <property type="evidence" value="ECO:0007669"/>
    <property type="project" value="TreeGrafter"/>
</dbReference>
<keyword evidence="13" id="KW-0732">Signal</keyword>
<evidence type="ECO:0000256" key="8">
    <source>
        <dbReference type="ARBA" id="ARBA00022842"/>
    </source>
</evidence>
<dbReference type="InterPro" id="IPR050582">
    <property type="entry name" value="HAD-like_SerB"/>
</dbReference>
<comment type="pathway">
    <text evidence="2">Amino-acid biosynthesis; L-serine biosynthesis; L-serine from 3-phospho-D-glycerate: step 3/3.</text>
</comment>
<keyword evidence="6" id="KW-0479">Metal-binding</keyword>
<dbReference type="InterPro" id="IPR036412">
    <property type="entry name" value="HAD-like_sf"/>
</dbReference>
<dbReference type="PANTHER" id="PTHR43344">
    <property type="entry name" value="PHOSPHOSERINE PHOSPHATASE"/>
    <property type="match status" value="1"/>
</dbReference>
<evidence type="ECO:0000256" key="2">
    <source>
        <dbReference type="ARBA" id="ARBA00005135"/>
    </source>
</evidence>
<comment type="catalytic activity">
    <reaction evidence="11">
        <text>O-phospho-D-serine + H2O = D-serine + phosphate</text>
        <dbReference type="Rhea" id="RHEA:24873"/>
        <dbReference type="ChEBI" id="CHEBI:15377"/>
        <dbReference type="ChEBI" id="CHEBI:35247"/>
        <dbReference type="ChEBI" id="CHEBI:43474"/>
        <dbReference type="ChEBI" id="CHEBI:58680"/>
        <dbReference type="EC" id="3.1.3.3"/>
    </reaction>
</comment>
<protein>
    <recommendedName>
        <fullName evidence="4">phosphoserine phosphatase</fullName>
        <ecNumber evidence="4">3.1.3.3</ecNumber>
    </recommendedName>
</protein>
<gene>
    <name evidence="14" type="ORF">IW245_004935</name>
</gene>
<dbReference type="GO" id="GO:0000287">
    <property type="term" value="F:magnesium ion binding"/>
    <property type="evidence" value="ECO:0007669"/>
    <property type="project" value="TreeGrafter"/>
</dbReference>
<organism evidence="14 15">
    <name type="scientific">Longispora fulva</name>
    <dbReference type="NCBI Taxonomy" id="619741"/>
    <lineage>
        <taxon>Bacteria</taxon>
        <taxon>Bacillati</taxon>
        <taxon>Actinomycetota</taxon>
        <taxon>Actinomycetes</taxon>
        <taxon>Micromonosporales</taxon>
        <taxon>Micromonosporaceae</taxon>
        <taxon>Longispora</taxon>
    </lineage>
</organism>
<evidence type="ECO:0000256" key="11">
    <source>
        <dbReference type="ARBA" id="ARBA00048523"/>
    </source>
</evidence>
<evidence type="ECO:0000256" key="10">
    <source>
        <dbReference type="ARBA" id="ARBA00048138"/>
    </source>
</evidence>
<comment type="similarity">
    <text evidence="3">Belongs to the HAD-like hydrolase superfamily. SerB family.</text>
</comment>
<keyword evidence="15" id="KW-1185">Reference proteome</keyword>
<comment type="catalytic activity">
    <reaction evidence="10">
        <text>O-phospho-L-serine + H2O = L-serine + phosphate</text>
        <dbReference type="Rhea" id="RHEA:21208"/>
        <dbReference type="ChEBI" id="CHEBI:15377"/>
        <dbReference type="ChEBI" id="CHEBI:33384"/>
        <dbReference type="ChEBI" id="CHEBI:43474"/>
        <dbReference type="ChEBI" id="CHEBI:57524"/>
        <dbReference type="EC" id="3.1.3.3"/>
    </reaction>
</comment>